<comment type="caution">
    <text evidence="9">The sequence shown here is derived from an EMBL/GenBank/DDBJ whole genome shotgun (WGS) entry which is preliminary data.</text>
</comment>
<evidence type="ECO:0000313" key="9">
    <source>
        <dbReference type="EMBL" id="MFH7566253.1"/>
    </source>
</evidence>
<gene>
    <name evidence="9" type="ORF">AB9R89_13050</name>
</gene>
<evidence type="ECO:0000259" key="8">
    <source>
        <dbReference type="PROSITE" id="PS51007"/>
    </source>
</evidence>
<feature type="chain" id="PRO_5047542856" evidence="7">
    <location>
        <begin position="22"/>
        <end position="100"/>
    </location>
</feature>
<keyword evidence="4" id="KW-0249">Electron transport</keyword>
<dbReference type="Pfam" id="PF00034">
    <property type="entry name" value="Cytochrom_C"/>
    <property type="match status" value="1"/>
</dbReference>
<keyword evidence="3 6" id="KW-0479">Metal-binding</keyword>
<evidence type="ECO:0000256" key="3">
    <source>
        <dbReference type="ARBA" id="ARBA00022723"/>
    </source>
</evidence>
<evidence type="ECO:0000256" key="4">
    <source>
        <dbReference type="ARBA" id="ARBA00022982"/>
    </source>
</evidence>
<organism evidence="9 10">
    <name type="scientific">Oceanimonas smirnovii</name>
    <dbReference type="NCBI Taxonomy" id="264574"/>
    <lineage>
        <taxon>Bacteria</taxon>
        <taxon>Pseudomonadati</taxon>
        <taxon>Pseudomonadota</taxon>
        <taxon>Gammaproteobacteria</taxon>
        <taxon>Aeromonadales</taxon>
        <taxon>Aeromonadaceae</taxon>
        <taxon>Oceanimonas</taxon>
    </lineage>
</organism>
<evidence type="ECO:0000256" key="7">
    <source>
        <dbReference type="SAM" id="SignalP"/>
    </source>
</evidence>
<dbReference type="PANTHER" id="PTHR33751:SF9">
    <property type="entry name" value="CYTOCHROME C4"/>
    <property type="match status" value="1"/>
</dbReference>
<evidence type="ECO:0000256" key="5">
    <source>
        <dbReference type="ARBA" id="ARBA00023004"/>
    </source>
</evidence>
<keyword evidence="10" id="KW-1185">Reference proteome</keyword>
<evidence type="ECO:0000256" key="6">
    <source>
        <dbReference type="PROSITE-ProRule" id="PRU00433"/>
    </source>
</evidence>
<evidence type="ECO:0000256" key="2">
    <source>
        <dbReference type="ARBA" id="ARBA00022617"/>
    </source>
</evidence>
<sequence>MMKKLMTAAAVMAMISAPAFAAGDAEAGKAKSAVCAACHGAEGISQMDIYPNLAGQKAAYIVSQLKAFKNGERNNAIMAPMAMPLSEQDMEDLAAYYASL</sequence>
<dbReference type="Proteomes" id="UP001610706">
    <property type="component" value="Unassembled WGS sequence"/>
</dbReference>
<proteinExistence type="predicted"/>
<dbReference type="InterPro" id="IPR050597">
    <property type="entry name" value="Cytochrome_c_Oxidase_Subunit"/>
</dbReference>
<name>A0ABW7P4C7_9GAMM</name>
<dbReference type="PROSITE" id="PS51007">
    <property type="entry name" value="CYTC"/>
    <property type="match status" value="1"/>
</dbReference>
<keyword evidence="1" id="KW-0813">Transport</keyword>
<accession>A0ABW7P4C7</accession>
<keyword evidence="7" id="KW-0732">Signal</keyword>
<keyword evidence="5 6" id="KW-0408">Iron</keyword>
<evidence type="ECO:0000313" key="10">
    <source>
        <dbReference type="Proteomes" id="UP001610706"/>
    </source>
</evidence>
<dbReference type="InterPro" id="IPR036909">
    <property type="entry name" value="Cyt_c-like_dom_sf"/>
</dbReference>
<feature type="signal peptide" evidence="7">
    <location>
        <begin position="1"/>
        <end position="21"/>
    </location>
</feature>
<protein>
    <submittedName>
        <fullName evidence="9">Cytochrome c</fullName>
    </submittedName>
</protein>
<dbReference type="Gene3D" id="1.10.760.10">
    <property type="entry name" value="Cytochrome c-like domain"/>
    <property type="match status" value="1"/>
</dbReference>
<dbReference type="SUPFAM" id="SSF46626">
    <property type="entry name" value="Cytochrome c"/>
    <property type="match status" value="1"/>
</dbReference>
<feature type="domain" description="Cytochrome c" evidence="8">
    <location>
        <begin position="23"/>
        <end position="100"/>
    </location>
</feature>
<dbReference type="PANTHER" id="PTHR33751">
    <property type="entry name" value="CBB3-TYPE CYTOCHROME C OXIDASE SUBUNIT FIXP"/>
    <property type="match status" value="1"/>
</dbReference>
<dbReference type="EMBL" id="JBGFTR010000023">
    <property type="protein sequence ID" value="MFH7566253.1"/>
    <property type="molecule type" value="Genomic_DNA"/>
</dbReference>
<dbReference type="InterPro" id="IPR009056">
    <property type="entry name" value="Cyt_c-like_dom"/>
</dbReference>
<keyword evidence="2 6" id="KW-0349">Heme</keyword>
<evidence type="ECO:0000256" key="1">
    <source>
        <dbReference type="ARBA" id="ARBA00022448"/>
    </source>
</evidence>
<reference evidence="9 10" key="1">
    <citation type="submission" date="2024-08" db="EMBL/GenBank/DDBJ databases">
        <title>Oceanimonas smirnovii Genome sequencing and assembly.</title>
        <authorList>
            <person name="Tang B."/>
        </authorList>
    </citation>
    <scope>NUCLEOTIDE SEQUENCE [LARGE SCALE GENOMIC DNA]</scope>
    <source>
        <strain evidence="9 10">OS2020-119</strain>
    </source>
</reference>